<dbReference type="Proteomes" id="UP000054538">
    <property type="component" value="Unassembled WGS sequence"/>
</dbReference>
<accession>A0A0D0E0D3</accession>
<sequence length="58" mass="6357">MYVLLRTEALYDILRSSFACHEPLPAASSPQLPTLSQGCSCVMFGGYRYPRTSSLSPS</sequence>
<dbReference type="InParanoid" id="A0A0D0E0D3"/>
<keyword evidence="2" id="KW-1185">Reference proteome</keyword>
<proteinExistence type="predicted"/>
<protein>
    <submittedName>
        <fullName evidence="1">Uncharacterized protein</fullName>
    </submittedName>
</protein>
<gene>
    <name evidence="1" type="ORF">PAXRUDRAFT_829208</name>
</gene>
<reference evidence="2" key="2">
    <citation type="submission" date="2015-01" db="EMBL/GenBank/DDBJ databases">
        <title>Evolutionary Origins and Diversification of the Mycorrhizal Mutualists.</title>
        <authorList>
            <consortium name="DOE Joint Genome Institute"/>
            <consortium name="Mycorrhizal Genomics Consortium"/>
            <person name="Kohler A."/>
            <person name="Kuo A."/>
            <person name="Nagy L.G."/>
            <person name="Floudas D."/>
            <person name="Copeland A."/>
            <person name="Barry K.W."/>
            <person name="Cichocki N."/>
            <person name="Veneault-Fourrey C."/>
            <person name="LaButti K."/>
            <person name="Lindquist E.A."/>
            <person name="Lipzen A."/>
            <person name="Lundell T."/>
            <person name="Morin E."/>
            <person name="Murat C."/>
            <person name="Riley R."/>
            <person name="Ohm R."/>
            <person name="Sun H."/>
            <person name="Tunlid A."/>
            <person name="Henrissat B."/>
            <person name="Grigoriev I.V."/>
            <person name="Hibbett D.S."/>
            <person name="Martin F."/>
        </authorList>
    </citation>
    <scope>NUCLEOTIDE SEQUENCE [LARGE SCALE GENOMIC DNA]</scope>
    <source>
        <strain evidence="2">Ve08.2h10</strain>
    </source>
</reference>
<name>A0A0D0E0D3_9AGAM</name>
<dbReference type="HOGENOM" id="CLU_2979761_0_0_1"/>
<reference evidence="1 2" key="1">
    <citation type="submission" date="2014-04" db="EMBL/GenBank/DDBJ databases">
        <authorList>
            <consortium name="DOE Joint Genome Institute"/>
            <person name="Kuo A."/>
            <person name="Kohler A."/>
            <person name="Jargeat P."/>
            <person name="Nagy L.G."/>
            <person name="Floudas D."/>
            <person name="Copeland A."/>
            <person name="Barry K.W."/>
            <person name="Cichocki N."/>
            <person name="Veneault-Fourrey C."/>
            <person name="LaButti K."/>
            <person name="Lindquist E.A."/>
            <person name="Lipzen A."/>
            <person name="Lundell T."/>
            <person name="Morin E."/>
            <person name="Murat C."/>
            <person name="Sun H."/>
            <person name="Tunlid A."/>
            <person name="Henrissat B."/>
            <person name="Grigoriev I.V."/>
            <person name="Hibbett D.S."/>
            <person name="Martin F."/>
            <person name="Nordberg H.P."/>
            <person name="Cantor M.N."/>
            <person name="Hua S.X."/>
        </authorList>
    </citation>
    <scope>NUCLEOTIDE SEQUENCE [LARGE SCALE GENOMIC DNA]</scope>
    <source>
        <strain evidence="1 2">Ve08.2h10</strain>
    </source>
</reference>
<dbReference type="AlphaFoldDB" id="A0A0D0E0D3"/>
<evidence type="ECO:0000313" key="1">
    <source>
        <dbReference type="EMBL" id="KIK93209.1"/>
    </source>
</evidence>
<evidence type="ECO:0000313" key="2">
    <source>
        <dbReference type="Proteomes" id="UP000054538"/>
    </source>
</evidence>
<dbReference type="EMBL" id="KN825204">
    <property type="protein sequence ID" value="KIK93209.1"/>
    <property type="molecule type" value="Genomic_DNA"/>
</dbReference>
<organism evidence="1 2">
    <name type="scientific">Paxillus rubicundulus Ve08.2h10</name>
    <dbReference type="NCBI Taxonomy" id="930991"/>
    <lineage>
        <taxon>Eukaryota</taxon>
        <taxon>Fungi</taxon>
        <taxon>Dikarya</taxon>
        <taxon>Basidiomycota</taxon>
        <taxon>Agaricomycotina</taxon>
        <taxon>Agaricomycetes</taxon>
        <taxon>Agaricomycetidae</taxon>
        <taxon>Boletales</taxon>
        <taxon>Paxilineae</taxon>
        <taxon>Paxillaceae</taxon>
        <taxon>Paxillus</taxon>
    </lineage>
</organism>